<gene>
    <name evidence="1" type="ORF">BDD18_1588</name>
</gene>
<name>A0A543LLZ4_9BURK</name>
<dbReference type="RefSeq" id="WP_142082373.1">
    <property type="nucleotide sequence ID" value="NZ_VFPV01000001.1"/>
</dbReference>
<comment type="caution">
    <text evidence="1">The sequence shown here is derived from an EMBL/GenBank/DDBJ whole genome shotgun (WGS) entry which is preliminary data.</text>
</comment>
<dbReference type="Proteomes" id="UP000316993">
    <property type="component" value="Unassembled WGS sequence"/>
</dbReference>
<reference evidence="1 2" key="1">
    <citation type="submission" date="2019-06" db="EMBL/GenBank/DDBJ databases">
        <title>Genomic Encyclopedia of Archaeal and Bacterial Type Strains, Phase II (KMG-II): from individual species to whole genera.</title>
        <authorList>
            <person name="Goeker M."/>
        </authorList>
    </citation>
    <scope>NUCLEOTIDE SEQUENCE [LARGE SCALE GENOMIC DNA]</scope>
    <source>
        <strain evidence="1 2">DSM 7270</strain>
    </source>
</reference>
<protein>
    <submittedName>
        <fullName evidence="1">Uncharacterized protein DUF1045</fullName>
    </submittedName>
</protein>
<dbReference type="AlphaFoldDB" id="A0A543LLZ4"/>
<accession>A0A543LLZ4</accession>
<evidence type="ECO:0000313" key="1">
    <source>
        <dbReference type="EMBL" id="TQN08423.1"/>
    </source>
</evidence>
<sequence length="227" mass="24467">MNTESTTPQAATTAHRYAVYFAPSPGTLGWLAGSHWLGRCAAQLRPLPQLNIHGVAPADLQRLTAAPRRHGWHATLKAPFALAPGTDWLTLHHAVQQVARSLTPFTMPPMQVQRIDDFLALVPMPSHPANAALNAAAAACVTQLQPLAAPPSGDELAQRRAAEEFRFHMPLTGPLSLVDDNTQALVLDAAQQFFSDLPTLQFNQLALFAEPTPGADFVLLDHLELGS</sequence>
<dbReference type="Pfam" id="PF06299">
    <property type="entry name" value="DUF1045"/>
    <property type="match status" value="2"/>
</dbReference>
<evidence type="ECO:0000313" key="2">
    <source>
        <dbReference type="Proteomes" id="UP000316993"/>
    </source>
</evidence>
<proteinExistence type="predicted"/>
<dbReference type="EMBL" id="VFPV01000001">
    <property type="protein sequence ID" value="TQN08423.1"/>
    <property type="molecule type" value="Genomic_DNA"/>
</dbReference>
<organism evidence="1 2">
    <name type="scientific">Acidovorax temperans</name>
    <dbReference type="NCBI Taxonomy" id="80878"/>
    <lineage>
        <taxon>Bacteria</taxon>
        <taxon>Pseudomonadati</taxon>
        <taxon>Pseudomonadota</taxon>
        <taxon>Betaproteobacteria</taxon>
        <taxon>Burkholderiales</taxon>
        <taxon>Comamonadaceae</taxon>
        <taxon>Acidovorax</taxon>
    </lineage>
</organism>
<dbReference type="InterPro" id="IPR009389">
    <property type="entry name" value="DUF1045"/>
</dbReference>